<sequence length="131" mass="14124">MSSSAVENCWILAYDSDGTQADNGEFVPHFTTEAEARKRADGAWAAEGGVAPGYFAYTTPRQLDQPCLIVKCGCCGKAYDEEGEGRSVHFETVEDARAVVAEDEWTVLEDGTYRCEPCTVAAELSGEAASR</sequence>
<evidence type="ECO:0000313" key="2">
    <source>
        <dbReference type="Proteomes" id="UP001597097"/>
    </source>
</evidence>
<proteinExistence type="predicted"/>
<dbReference type="Proteomes" id="UP001597097">
    <property type="component" value="Unassembled WGS sequence"/>
</dbReference>
<gene>
    <name evidence="1" type="ORF">ACFSJ0_58665</name>
</gene>
<reference evidence="2" key="1">
    <citation type="journal article" date="2019" name="Int. J. Syst. Evol. Microbiol.">
        <title>The Global Catalogue of Microorganisms (GCM) 10K type strain sequencing project: providing services to taxonomists for standard genome sequencing and annotation.</title>
        <authorList>
            <consortium name="The Broad Institute Genomics Platform"/>
            <consortium name="The Broad Institute Genome Sequencing Center for Infectious Disease"/>
            <person name="Wu L."/>
            <person name="Ma J."/>
        </authorList>
    </citation>
    <scope>NUCLEOTIDE SEQUENCE [LARGE SCALE GENOMIC DNA]</scope>
    <source>
        <strain evidence="2">CGMCC 1.15399</strain>
    </source>
</reference>
<organism evidence="1 2">
    <name type="scientific">Nonomuraea guangzhouensis</name>
    <dbReference type="NCBI Taxonomy" id="1291555"/>
    <lineage>
        <taxon>Bacteria</taxon>
        <taxon>Bacillati</taxon>
        <taxon>Actinomycetota</taxon>
        <taxon>Actinomycetes</taxon>
        <taxon>Streptosporangiales</taxon>
        <taxon>Streptosporangiaceae</taxon>
        <taxon>Nonomuraea</taxon>
    </lineage>
</organism>
<dbReference type="EMBL" id="JBHUCM010000070">
    <property type="protein sequence ID" value="MFD1546957.1"/>
    <property type="molecule type" value="Genomic_DNA"/>
</dbReference>
<name>A0ABW4GW12_9ACTN</name>
<dbReference type="RefSeq" id="WP_219536636.1">
    <property type="nucleotide sequence ID" value="NZ_JAHKRM010000031.1"/>
</dbReference>
<comment type="caution">
    <text evidence="1">The sequence shown here is derived from an EMBL/GenBank/DDBJ whole genome shotgun (WGS) entry which is preliminary data.</text>
</comment>
<keyword evidence="2" id="KW-1185">Reference proteome</keyword>
<accession>A0ABW4GW12</accession>
<protein>
    <submittedName>
        <fullName evidence="1">Uncharacterized protein</fullName>
    </submittedName>
</protein>
<evidence type="ECO:0000313" key="1">
    <source>
        <dbReference type="EMBL" id="MFD1546957.1"/>
    </source>
</evidence>